<organism evidence="2 3">
    <name type="scientific">Paraburkholderia phenazinium</name>
    <dbReference type="NCBI Taxonomy" id="60549"/>
    <lineage>
        <taxon>Bacteria</taxon>
        <taxon>Pseudomonadati</taxon>
        <taxon>Pseudomonadota</taxon>
        <taxon>Betaproteobacteria</taxon>
        <taxon>Burkholderiales</taxon>
        <taxon>Burkholderiaceae</taxon>
        <taxon>Paraburkholderia</taxon>
    </lineage>
</organism>
<feature type="domain" description="Integrase catalytic" evidence="1">
    <location>
        <begin position="226"/>
        <end position="455"/>
    </location>
</feature>
<dbReference type="GO" id="GO:0015074">
    <property type="term" value="P:DNA integration"/>
    <property type="evidence" value="ECO:0007669"/>
    <property type="project" value="InterPro"/>
</dbReference>
<dbReference type="InterPro" id="IPR012337">
    <property type="entry name" value="RNaseH-like_sf"/>
</dbReference>
<evidence type="ECO:0000313" key="2">
    <source>
        <dbReference type="EMBL" id="SDG42751.1"/>
    </source>
</evidence>
<dbReference type="SUPFAM" id="SSF53098">
    <property type="entry name" value="Ribonuclease H-like"/>
    <property type="match status" value="1"/>
</dbReference>
<dbReference type="GO" id="GO:0003676">
    <property type="term" value="F:nucleic acid binding"/>
    <property type="evidence" value="ECO:0007669"/>
    <property type="project" value="InterPro"/>
</dbReference>
<dbReference type="RefSeq" id="WP_090683475.1">
    <property type="nucleotide sequence ID" value="NZ_CADERL010000005.1"/>
</dbReference>
<name>A0A1G7U657_9BURK</name>
<accession>A0A1G7U657</accession>
<dbReference type="Proteomes" id="UP000199706">
    <property type="component" value="Unassembled WGS sequence"/>
</dbReference>
<dbReference type="OrthoDB" id="8736397at2"/>
<dbReference type="EMBL" id="FNCJ01000003">
    <property type="protein sequence ID" value="SDG42751.1"/>
    <property type="molecule type" value="Genomic_DNA"/>
</dbReference>
<dbReference type="InterPro" id="IPR001584">
    <property type="entry name" value="Integrase_cat-core"/>
</dbReference>
<dbReference type="AlphaFoldDB" id="A0A1G7U657"/>
<evidence type="ECO:0000259" key="1">
    <source>
        <dbReference type="PROSITE" id="PS50994"/>
    </source>
</evidence>
<sequence length="668" mass="75158">MSRRKPEFQAIDVATWPDVAYTEFDHEAQRAFEARMQALVRYARGESLKHIERSTGFNRRQLYRWLERALSPHPDGRPFGFRALVSYVRIAEYVRLSPVQICGERGSCGAAGALSQLFERYPTLAAWLLLQVRQRRVLLEQINTDGRLRTRLRGLQPLHDEFLRQCRAVGLTAADYPFNTAGRAIRSLSQRLKAEMLRSFGAAARSAGASHLKGLPRRDDGVESPAATRPYQVVEFDGHRLDIRLKVVVRDPLGFEHEFEMERVWLLVIIDVCTRVVLAYHLVLAREYSRYDVIKSIEKALEPHRTRSFSIEGLGYGPQDGFASQRLPELAYVTWEWMKLDNAKANLANETLTALCEFVGCLADAGPRYSPDERPYIERFFGTIASRLSSRLPGYTGSHPRDLRRALADPKGNLRLYVSLDELEELVEYAIAGYNGTPHSGLNNATPLEAMEYFIRGKQMVVTWLAEHHRRTLCLMQSARRCPVRAYLDQGVRPHINLHGVRYTNDVLATSTHLIGKHLLVYMNADDLRCVRGFLSDGTELGVLDAQGAWRVVPHNLKLRQEIRKHQGKRRSRTVVGANPIEAYVQTKLAQAKKTRKAATELAHAVKLLASAPTVRTPVGPVRPVETGMAASPAIQAVPATPTGTTVELAPRTPVRPKKLSIGTGQVF</sequence>
<evidence type="ECO:0000313" key="3">
    <source>
        <dbReference type="Proteomes" id="UP000199706"/>
    </source>
</evidence>
<dbReference type="PROSITE" id="PS50994">
    <property type="entry name" value="INTEGRASE"/>
    <property type="match status" value="1"/>
</dbReference>
<dbReference type="Gene3D" id="3.30.420.10">
    <property type="entry name" value="Ribonuclease H-like superfamily/Ribonuclease H"/>
    <property type="match status" value="1"/>
</dbReference>
<gene>
    <name evidence="2" type="ORF">SAMN05216466_103311</name>
</gene>
<reference evidence="2 3" key="1">
    <citation type="submission" date="2016-10" db="EMBL/GenBank/DDBJ databases">
        <authorList>
            <person name="de Groot N.N."/>
        </authorList>
    </citation>
    <scope>NUCLEOTIDE SEQUENCE [LARGE SCALE GENOMIC DNA]</scope>
    <source>
        <strain evidence="2 3">LMG 2247</strain>
    </source>
</reference>
<proteinExistence type="predicted"/>
<protein>
    <recommendedName>
        <fullName evidence="1">Integrase catalytic domain-containing protein</fullName>
    </recommendedName>
</protein>
<dbReference type="InterPro" id="IPR036397">
    <property type="entry name" value="RNaseH_sf"/>
</dbReference>